<reference evidence="3 4" key="1">
    <citation type="journal article" date="2024" name="Proc. Natl. Acad. Sci. U.S.A.">
        <title>The genetic regulatory architecture and epigenomic basis for age-related changes in rattlesnake venom.</title>
        <authorList>
            <person name="Hogan M.P."/>
            <person name="Holding M.L."/>
            <person name="Nystrom G.S."/>
            <person name="Colston T.J."/>
            <person name="Bartlett D.A."/>
            <person name="Mason A.J."/>
            <person name="Ellsworth S.A."/>
            <person name="Rautsaw R.M."/>
            <person name="Lawrence K.C."/>
            <person name="Strickland J.L."/>
            <person name="He B."/>
            <person name="Fraser P."/>
            <person name="Margres M.J."/>
            <person name="Gilbert D.M."/>
            <person name="Gibbs H.L."/>
            <person name="Parkinson C.L."/>
            <person name="Rokyta D.R."/>
        </authorList>
    </citation>
    <scope>NUCLEOTIDE SEQUENCE [LARGE SCALE GENOMIC DNA]</scope>
    <source>
        <strain evidence="3">DRR0105</strain>
    </source>
</reference>
<dbReference type="FunFam" id="2.60.40.10:FF:000187">
    <property type="entry name" value="neogenin isoform X2"/>
    <property type="match status" value="1"/>
</dbReference>
<comment type="caution">
    <text evidence="3">The sequence shown here is derived from an EMBL/GenBank/DDBJ whole genome shotgun (WGS) entry which is preliminary data.</text>
</comment>
<dbReference type="GO" id="GO:0016020">
    <property type="term" value="C:membrane"/>
    <property type="evidence" value="ECO:0007669"/>
    <property type="project" value="UniProtKB-SubCell"/>
</dbReference>
<dbReference type="InterPro" id="IPR003961">
    <property type="entry name" value="FN3_dom"/>
</dbReference>
<feature type="region of interest" description="Disordered" evidence="1">
    <location>
        <begin position="1"/>
        <end position="23"/>
    </location>
</feature>
<organism evidence="3 4">
    <name type="scientific">Crotalus adamanteus</name>
    <name type="common">Eastern diamondback rattlesnake</name>
    <dbReference type="NCBI Taxonomy" id="8729"/>
    <lineage>
        <taxon>Eukaryota</taxon>
        <taxon>Metazoa</taxon>
        <taxon>Chordata</taxon>
        <taxon>Craniata</taxon>
        <taxon>Vertebrata</taxon>
        <taxon>Euteleostomi</taxon>
        <taxon>Lepidosauria</taxon>
        <taxon>Squamata</taxon>
        <taxon>Bifurcata</taxon>
        <taxon>Unidentata</taxon>
        <taxon>Episquamata</taxon>
        <taxon>Toxicofera</taxon>
        <taxon>Serpentes</taxon>
        <taxon>Colubroidea</taxon>
        <taxon>Viperidae</taxon>
        <taxon>Crotalinae</taxon>
        <taxon>Crotalus</taxon>
    </lineage>
</organism>
<evidence type="ECO:0000313" key="3">
    <source>
        <dbReference type="EMBL" id="KAK9408662.1"/>
    </source>
</evidence>
<dbReference type="Pfam" id="PF00041">
    <property type="entry name" value="fn3"/>
    <property type="match status" value="2"/>
</dbReference>
<name>A0AAW1C445_CROAD</name>
<evidence type="ECO:0000256" key="1">
    <source>
        <dbReference type="SAM" id="MobiDB-lite"/>
    </source>
</evidence>
<feature type="domain" description="Fibronectin type-III" evidence="2">
    <location>
        <begin position="136"/>
        <end position="226"/>
    </location>
</feature>
<dbReference type="PANTHER" id="PTHR46957:SF3">
    <property type="entry name" value="CYTOKINE RECEPTOR"/>
    <property type="match status" value="1"/>
</dbReference>
<accession>A0AAW1C445</accession>
<dbReference type="SMART" id="SM00060">
    <property type="entry name" value="FN3"/>
    <property type="match status" value="2"/>
</dbReference>
<dbReference type="InterPro" id="IPR013783">
    <property type="entry name" value="Ig-like_fold"/>
</dbReference>
<dbReference type="Proteomes" id="UP001474421">
    <property type="component" value="Unassembled WGS sequence"/>
</dbReference>
<protein>
    <submittedName>
        <fullName evidence="3">Netrin receptor DCC</fullName>
    </submittedName>
</protein>
<keyword evidence="3" id="KW-0675">Receptor</keyword>
<dbReference type="InterPro" id="IPR050713">
    <property type="entry name" value="RTP_Phos/Ushers"/>
</dbReference>
<dbReference type="AlphaFoldDB" id="A0AAW1C445"/>
<dbReference type="SUPFAM" id="SSF49265">
    <property type="entry name" value="Fibronectin type III"/>
    <property type="match status" value="1"/>
</dbReference>
<dbReference type="EMBL" id="JAOTOJ010000002">
    <property type="protein sequence ID" value="KAK9408662.1"/>
    <property type="molecule type" value="Genomic_DNA"/>
</dbReference>
<feature type="domain" description="Fibronectin type-III" evidence="2">
    <location>
        <begin position="37"/>
        <end position="130"/>
    </location>
</feature>
<keyword evidence="4" id="KW-1185">Reference proteome</keyword>
<sequence length="253" mass="27869">MTALPTHPATPTPSVRLMNSSPSPSLAIPSSRILPSAPRDVVPVLVSSRFVRLSWRPPTEAKGNIQTYAVYFSRESIKRERALNTSQSGLLQLTVGNLKPEETYTFRVVAYNEWGPGESSQPIKVATQPELQVPGPVENLQAVSVSPTSILITWEPPAYANGPVQGYRLYYTEGPTGKEQTIEVNGQSYKLEGLKIFTEYTLRFLAYNHYGPGVSTEGLTVRTLSDVPSASPQNISLEVVNSKAMFRERNNPF</sequence>
<proteinExistence type="predicted"/>
<dbReference type="PRINTS" id="PR00014">
    <property type="entry name" value="FNTYPEIII"/>
</dbReference>
<evidence type="ECO:0000259" key="2">
    <source>
        <dbReference type="PROSITE" id="PS50853"/>
    </source>
</evidence>
<dbReference type="PROSITE" id="PS50853">
    <property type="entry name" value="FN3"/>
    <property type="match status" value="2"/>
</dbReference>
<evidence type="ECO:0000313" key="4">
    <source>
        <dbReference type="Proteomes" id="UP001474421"/>
    </source>
</evidence>
<feature type="compositionally biased region" description="Low complexity" evidence="1">
    <location>
        <begin position="1"/>
        <end position="13"/>
    </location>
</feature>
<dbReference type="CDD" id="cd00063">
    <property type="entry name" value="FN3"/>
    <property type="match status" value="2"/>
</dbReference>
<dbReference type="FunFam" id="2.60.40.10:FF:000216">
    <property type="entry name" value="neogenin isoform X1"/>
    <property type="match status" value="1"/>
</dbReference>
<dbReference type="Gene3D" id="2.60.40.10">
    <property type="entry name" value="Immunoglobulins"/>
    <property type="match status" value="2"/>
</dbReference>
<dbReference type="InterPro" id="IPR036116">
    <property type="entry name" value="FN3_sf"/>
</dbReference>
<dbReference type="PANTHER" id="PTHR46957">
    <property type="entry name" value="CYTOKINE RECEPTOR"/>
    <property type="match status" value="1"/>
</dbReference>
<gene>
    <name evidence="3" type="ORF">NXF25_007436</name>
</gene>